<sequence length="224" mass="25254">MHFFIILRRLFLGLVSSIEEVLTTVALYLVDFLCTLFNLVTPDRPVGKVVPAAPRVWREVARLQQINGYRGRHDHTTGLIPRDGKNIQFKELTTAIRKVYNFSPVFCYFLANNAAQLLVRDYRTDRLDLSDLDAHNLIEHDASLTRVDTYDDPVQGKIATALVEELLSSGTGPGGNLTANDISRLLGKRRIESKRRNPTYSLALFHKLFGSFKYGISPLSSNGF</sequence>
<dbReference type="EMBL" id="JANSHE010007079">
    <property type="protein sequence ID" value="KAJ2965295.1"/>
    <property type="molecule type" value="Genomic_DNA"/>
</dbReference>
<keyword evidence="2" id="KW-1185">Reference proteome</keyword>
<protein>
    <submittedName>
        <fullName evidence="1">Uncharacterized protein</fullName>
    </submittedName>
</protein>
<accession>A0ACC1MEF3</accession>
<reference evidence="1" key="1">
    <citation type="submission" date="2022-08" db="EMBL/GenBank/DDBJ databases">
        <title>Genome Sequence of Pycnoporus sanguineus.</title>
        <authorList>
            <person name="Buettner E."/>
        </authorList>
    </citation>
    <scope>NUCLEOTIDE SEQUENCE</scope>
    <source>
        <strain evidence="1">CG-C14</strain>
    </source>
</reference>
<dbReference type="Proteomes" id="UP001144978">
    <property type="component" value="Unassembled WGS sequence"/>
</dbReference>
<organism evidence="1 2">
    <name type="scientific">Trametes sanguinea</name>
    <dbReference type="NCBI Taxonomy" id="158606"/>
    <lineage>
        <taxon>Eukaryota</taxon>
        <taxon>Fungi</taxon>
        <taxon>Dikarya</taxon>
        <taxon>Basidiomycota</taxon>
        <taxon>Agaricomycotina</taxon>
        <taxon>Agaricomycetes</taxon>
        <taxon>Polyporales</taxon>
        <taxon>Polyporaceae</taxon>
        <taxon>Trametes</taxon>
    </lineage>
</organism>
<evidence type="ECO:0000313" key="2">
    <source>
        <dbReference type="Proteomes" id="UP001144978"/>
    </source>
</evidence>
<gene>
    <name evidence="1" type="ORF">NUW54_g14168</name>
</gene>
<name>A0ACC1MEF3_9APHY</name>
<comment type="caution">
    <text evidence="1">The sequence shown here is derived from an EMBL/GenBank/DDBJ whole genome shotgun (WGS) entry which is preliminary data.</text>
</comment>
<evidence type="ECO:0000313" key="1">
    <source>
        <dbReference type="EMBL" id="KAJ2965295.1"/>
    </source>
</evidence>
<proteinExistence type="predicted"/>